<sequence length="93" mass="10208">MKSLAISSIAALAFAASSSFAAGAPAWQPCGMVVQGGLWTHVDSAAVDLAWDWRWRRDYSIGTLTGYTKMDIGRWRTRGRIDDKGLYQSHVMG</sequence>
<gene>
    <name evidence="2" type="ORF">ABLV49_24060</name>
</gene>
<feature type="signal peptide" evidence="1">
    <location>
        <begin position="1"/>
        <end position="21"/>
    </location>
</feature>
<reference evidence="2" key="1">
    <citation type="submission" date="2024-05" db="EMBL/GenBank/DDBJ databases">
        <authorList>
            <person name="Bunk B."/>
            <person name="Swiderski J."/>
            <person name="Sproer C."/>
            <person name="Thiel V."/>
        </authorList>
    </citation>
    <scope>NUCLEOTIDE SEQUENCE</scope>
    <source>
        <strain evidence="2">DSM 17735</strain>
        <plasmid evidence="2">p3</plasmid>
    </source>
</reference>
<accession>A0AAU7LZN3</accession>
<protein>
    <submittedName>
        <fullName evidence="2">Uncharacterized protein</fullName>
    </submittedName>
</protein>
<evidence type="ECO:0000313" key="2">
    <source>
        <dbReference type="EMBL" id="XBP73057.1"/>
    </source>
</evidence>
<keyword evidence="1" id="KW-0732">Signal</keyword>
<dbReference type="RefSeq" id="WP_349282999.1">
    <property type="nucleotide sequence ID" value="NZ_CBCSCU010000050.1"/>
</dbReference>
<name>A0AAU7LZN3_9BURK</name>
<proteinExistence type="predicted"/>
<geneLocation type="plasmid" evidence="2">
    <name>p3</name>
</geneLocation>
<feature type="chain" id="PRO_5043717083" evidence="1">
    <location>
        <begin position="22"/>
        <end position="93"/>
    </location>
</feature>
<evidence type="ECO:0000256" key="1">
    <source>
        <dbReference type="SAM" id="SignalP"/>
    </source>
</evidence>
<organism evidence="2">
    <name type="scientific">Polaromonas hydrogenivorans</name>
    <dbReference type="NCBI Taxonomy" id="335476"/>
    <lineage>
        <taxon>Bacteria</taxon>
        <taxon>Pseudomonadati</taxon>
        <taxon>Pseudomonadota</taxon>
        <taxon>Betaproteobacteria</taxon>
        <taxon>Burkholderiales</taxon>
        <taxon>Comamonadaceae</taxon>
        <taxon>Polaromonas</taxon>
    </lineage>
</organism>
<dbReference type="AlphaFoldDB" id="A0AAU7LZN3"/>
<keyword evidence="2" id="KW-0614">Plasmid</keyword>
<dbReference type="EMBL" id="CP157678">
    <property type="protein sequence ID" value="XBP73057.1"/>
    <property type="molecule type" value="Genomic_DNA"/>
</dbReference>